<evidence type="ECO:0000313" key="1">
    <source>
        <dbReference type="EMBL" id="SIS47704.1"/>
    </source>
</evidence>
<dbReference type="EMBL" id="FTNY01000006">
    <property type="protein sequence ID" value="SIS47704.1"/>
    <property type="molecule type" value="Genomic_DNA"/>
</dbReference>
<evidence type="ECO:0000313" key="2">
    <source>
        <dbReference type="Proteomes" id="UP000186373"/>
    </source>
</evidence>
<reference evidence="2" key="1">
    <citation type="submission" date="2017-01" db="EMBL/GenBank/DDBJ databases">
        <authorList>
            <person name="Varghese N."/>
            <person name="Submissions S."/>
        </authorList>
    </citation>
    <scope>NUCLEOTIDE SEQUENCE [LARGE SCALE GENOMIC DNA]</scope>
    <source>
        <strain evidence="2">DSM 17126</strain>
    </source>
</reference>
<dbReference type="Proteomes" id="UP000186373">
    <property type="component" value="Unassembled WGS sequence"/>
</dbReference>
<gene>
    <name evidence="1" type="ORF">SAMN05421639_106104</name>
</gene>
<dbReference type="AlphaFoldDB" id="A0A1N7JEL8"/>
<protein>
    <submittedName>
        <fullName evidence="1">Uncharacterized protein</fullName>
    </submittedName>
</protein>
<proteinExistence type="predicted"/>
<accession>A0A1N7JEL8</accession>
<keyword evidence="2" id="KW-1185">Reference proteome</keyword>
<organism evidence="1 2">
    <name type="scientific">Chryseobacterium shigense</name>
    <dbReference type="NCBI Taxonomy" id="297244"/>
    <lineage>
        <taxon>Bacteria</taxon>
        <taxon>Pseudomonadati</taxon>
        <taxon>Bacteroidota</taxon>
        <taxon>Flavobacteriia</taxon>
        <taxon>Flavobacteriales</taxon>
        <taxon>Weeksellaceae</taxon>
        <taxon>Chryseobacterium group</taxon>
        <taxon>Chryseobacterium</taxon>
    </lineage>
</organism>
<dbReference type="OrthoDB" id="983161at2"/>
<dbReference type="RefSeq" id="WP_123911916.1">
    <property type="nucleotide sequence ID" value="NZ_FTNY01000006.1"/>
</dbReference>
<name>A0A1N7JEL8_9FLAO</name>
<sequence length="185" mass="21846">MSLIETSEIFRDMEKNGNLDKKFYATLGRWKLKKETEVLEIIFSEDYLKSEENRRAFNYHWNNLKNQLPDYEERFKLILEFFTSEFAKKIIDSHERYKISSSYFNLSLNSSPNIGGVKYPSVKSDYLGYNLALLPEFLEENFELANVSLLEIDKKGKSTTVEIVNNVVDFGENLKNFTWENKDFN</sequence>